<gene>
    <name evidence="1" type="ORF">QFC24_006990</name>
</gene>
<evidence type="ECO:0000313" key="2">
    <source>
        <dbReference type="Proteomes" id="UP001234202"/>
    </source>
</evidence>
<dbReference type="EMBL" id="JASBWV010000044">
    <property type="protein sequence ID" value="KAJ9115375.1"/>
    <property type="molecule type" value="Genomic_DNA"/>
</dbReference>
<comment type="caution">
    <text evidence="1">The sequence shown here is derived from an EMBL/GenBank/DDBJ whole genome shotgun (WGS) entry which is preliminary data.</text>
</comment>
<proteinExistence type="predicted"/>
<dbReference type="Proteomes" id="UP001234202">
    <property type="component" value="Unassembled WGS sequence"/>
</dbReference>
<keyword evidence="2" id="KW-1185">Reference proteome</keyword>
<evidence type="ECO:0000313" key="1">
    <source>
        <dbReference type="EMBL" id="KAJ9115375.1"/>
    </source>
</evidence>
<accession>A0ACC2WUC9</accession>
<organism evidence="1 2">
    <name type="scientific">Naganishia onofrii</name>
    <dbReference type="NCBI Taxonomy" id="1851511"/>
    <lineage>
        <taxon>Eukaryota</taxon>
        <taxon>Fungi</taxon>
        <taxon>Dikarya</taxon>
        <taxon>Basidiomycota</taxon>
        <taxon>Agaricomycotina</taxon>
        <taxon>Tremellomycetes</taxon>
        <taxon>Filobasidiales</taxon>
        <taxon>Filobasidiaceae</taxon>
        <taxon>Naganishia</taxon>
    </lineage>
</organism>
<protein>
    <submittedName>
        <fullName evidence="1">Uncharacterized protein</fullName>
    </submittedName>
</protein>
<reference evidence="1" key="1">
    <citation type="submission" date="2023-04" db="EMBL/GenBank/DDBJ databases">
        <title>Draft Genome sequencing of Naganishia species isolated from polar environments using Oxford Nanopore Technology.</title>
        <authorList>
            <person name="Leo P."/>
            <person name="Venkateswaran K."/>
        </authorList>
    </citation>
    <scope>NUCLEOTIDE SEQUENCE</scope>
    <source>
        <strain evidence="1">DBVPG 5303</strain>
    </source>
</reference>
<sequence>MFGTTVLPLLLLVALAHAHPYQKPLLLKDKHPSLNLLTQDVLDEIDHLRKEWGIKGASVAVVRRDPVSGNWKEDAFGLGVADRHNNSTLFSIASNSKLFAAIASNLIVHNETITSNARLTQTTKIKDVVPGWELMDPAASYGADLIDILSHRTGLPRHDGFYAANETKLSIISRLRHLRPSTEFRRDWQYNNLMYVVASTLPEYIYDIPFTDYVRENIFSPLGMADTTYDLKAAIETGHRADGFVRRHQNLSACIADGQIAGGRYSKDCLGETACNGWFVGAEDAEWNAGPGGVITSGKDMATWLKVLLSEGRSPTTNTSVIPASAINACRKPYTAPPQPSPPNADVLSPRTYGMGQFMYSYRGYNVIDHGGSDPGMMSQIMRMPEEGLGVAVMVNDDAFGTMFTDAVRWRIVDHILGLEPVDWRTRLQQAHSTALQNGLPPQRLENATLPDIPLDSIPGTYVDKGYGAIVLCAVPGTMPDSDTASYLSEECKDALANNPFPARDTQAGPLVPTFIAKYEKFWANYLEFAHRNGSTFTVTMSAYYPETNLTMSALPDFPTFDVVFAEGGMAVFGNMWGAGAAVPMRTPAQGTGLEKSAEVWFEKK</sequence>
<name>A0ACC2WUC9_9TREE</name>